<gene>
    <name evidence="1" type="primary">higB</name>
    <name evidence="1" type="ORF">LMG27177_01188</name>
</gene>
<dbReference type="GO" id="GO:0003723">
    <property type="term" value="F:RNA binding"/>
    <property type="evidence" value="ECO:0007669"/>
    <property type="project" value="InterPro"/>
</dbReference>
<dbReference type="EC" id="3.1.-.-" evidence="1"/>
<dbReference type="GO" id="GO:0110001">
    <property type="term" value="C:toxin-antitoxin complex"/>
    <property type="evidence" value="ECO:0007669"/>
    <property type="project" value="InterPro"/>
</dbReference>
<organism evidence="1 2">
    <name type="scientific">Paraburkholderia fynbosensis</name>
    <dbReference type="NCBI Taxonomy" id="1200993"/>
    <lineage>
        <taxon>Bacteria</taxon>
        <taxon>Pseudomonadati</taxon>
        <taxon>Pseudomonadota</taxon>
        <taxon>Betaproteobacteria</taxon>
        <taxon>Burkholderiales</taxon>
        <taxon>Burkholderiaceae</taxon>
        <taxon>Paraburkholderia</taxon>
    </lineage>
</organism>
<dbReference type="Proteomes" id="UP000494252">
    <property type="component" value="Unassembled WGS sequence"/>
</dbReference>
<evidence type="ECO:0000313" key="1">
    <source>
        <dbReference type="EMBL" id="CAB3782197.1"/>
    </source>
</evidence>
<proteinExistence type="predicted"/>
<sequence length="93" mass="10851">MRVISNKTLVDFAARYPDAGTPLQMWRRTIEAGFFACYADLKQAFNATDKAGKFYVFDIAGNKYRLIAAVHFDTQKLYVRHVLTHKEYDKWKP</sequence>
<dbReference type="AlphaFoldDB" id="A0A6J5FK79"/>
<dbReference type="InterPro" id="IPR018669">
    <property type="entry name" value="Toxin_HigB"/>
</dbReference>
<name>A0A6J5FK79_9BURK</name>
<keyword evidence="2" id="KW-1185">Reference proteome</keyword>
<keyword evidence="1" id="KW-0378">Hydrolase</keyword>
<dbReference type="GO" id="GO:0016787">
    <property type="term" value="F:hydrolase activity"/>
    <property type="evidence" value="ECO:0007669"/>
    <property type="project" value="UniProtKB-KW"/>
</dbReference>
<dbReference type="GO" id="GO:0004519">
    <property type="term" value="F:endonuclease activity"/>
    <property type="evidence" value="ECO:0007669"/>
    <property type="project" value="InterPro"/>
</dbReference>
<reference evidence="1 2" key="1">
    <citation type="submission" date="2020-04" db="EMBL/GenBank/DDBJ databases">
        <authorList>
            <person name="De Canck E."/>
        </authorList>
    </citation>
    <scope>NUCLEOTIDE SEQUENCE [LARGE SCALE GENOMIC DNA]</scope>
    <source>
        <strain evidence="1 2">LMG 27177</strain>
    </source>
</reference>
<dbReference type="RefSeq" id="WP_175158531.1">
    <property type="nucleotide sequence ID" value="NZ_CADIKI010000003.1"/>
</dbReference>
<dbReference type="Pfam" id="PF09907">
    <property type="entry name" value="HigB_toxin"/>
    <property type="match status" value="1"/>
</dbReference>
<evidence type="ECO:0000313" key="2">
    <source>
        <dbReference type="Proteomes" id="UP000494252"/>
    </source>
</evidence>
<accession>A0A6J5FK79</accession>
<protein>
    <submittedName>
        <fullName evidence="1">mRNA interferase HigB</fullName>
        <ecNumber evidence="1">3.1.-.-</ecNumber>
    </submittedName>
</protein>
<dbReference type="EMBL" id="CADIKI010000003">
    <property type="protein sequence ID" value="CAB3782197.1"/>
    <property type="molecule type" value="Genomic_DNA"/>
</dbReference>